<keyword evidence="1" id="KW-0732">Signal</keyword>
<dbReference type="Proteomes" id="UP001441944">
    <property type="component" value="Unassembled WGS sequence"/>
</dbReference>
<evidence type="ECO:0000313" key="2">
    <source>
        <dbReference type="EMBL" id="GAA6195377.1"/>
    </source>
</evidence>
<comment type="caution">
    <text evidence="2">The sequence shown here is derived from an EMBL/GenBank/DDBJ whole genome shotgun (WGS) entry which is preliminary data.</text>
</comment>
<keyword evidence="3" id="KW-1185">Reference proteome</keyword>
<organism evidence="2 3">
    <name type="scientific">Pseudophaeobacter arcticus</name>
    <dbReference type="NCBI Taxonomy" id="385492"/>
    <lineage>
        <taxon>Bacteria</taxon>
        <taxon>Pseudomonadati</taxon>
        <taxon>Pseudomonadota</taxon>
        <taxon>Alphaproteobacteria</taxon>
        <taxon>Rhodobacterales</taxon>
        <taxon>Paracoccaceae</taxon>
        <taxon>Pseudophaeobacter</taxon>
    </lineage>
</organism>
<evidence type="ECO:0000313" key="3">
    <source>
        <dbReference type="Proteomes" id="UP001441944"/>
    </source>
</evidence>
<sequence>MARFLRISLALMLALVVTLTGHASASAQGARDASGQMVICSGTGPVTIYVDEDGQPTKAPHFCPDCVMHLLDAVAGPDAVVLLAYGGQAFDRLLGAVGSSPVMRLAATARAPPRCG</sequence>
<protein>
    <recommendedName>
        <fullName evidence="4">DUF2946 domain-containing protein</fullName>
    </recommendedName>
</protein>
<reference evidence="2 3" key="1">
    <citation type="submission" date="2024-04" db="EMBL/GenBank/DDBJ databases">
        <title>Draft genome sequence of Pseudophaeobacter arcticus NBRC 116598.</title>
        <authorList>
            <person name="Miyakawa T."/>
            <person name="Kusuya Y."/>
            <person name="Miura T."/>
        </authorList>
    </citation>
    <scope>NUCLEOTIDE SEQUENCE [LARGE SCALE GENOMIC DNA]</scope>
    <source>
        <strain evidence="2 3">SU-CL00105</strain>
    </source>
</reference>
<proteinExistence type="predicted"/>
<feature type="signal peptide" evidence="1">
    <location>
        <begin position="1"/>
        <end position="23"/>
    </location>
</feature>
<feature type="chain" id="PRO_5046807506" description="DUF2946 domain-containing protein" evidence="1">
    <location>
        <begin position="24"/>
        <end position="116"/>
    </location>
</feature>
<name>A0ABQ0AHP0_9RHOB</name>
<dbReference type="RefSeq" id="WP_353397269.1">
    <property type="nucleotide sequence ID" value="NZ_BAABWU010000002.1"/>
</dbReference>
<evidence type="ECO:0000256" key="1">
    <source>
        <dbReference type="SAM" id="SignalP"/>
    </source>
</evidence>
<gene>
    <name evidence="2" type="ORF">NBRC116598_08210</name>
</gene>
<accession>A0ABQ0AHP0</accession>
<dbReference type="EMBL" id="BAABWU010000002">
    <property type="protein sequence ID" value="GAA6195377.1"/>
    <property type="molecule type" value="Genomic_DNA"/>
</dbReference>
<evidence type="ECO:0008006" key="4">
    <source>
        <dbReference type="Google" id="ProtNLM"/>
    </source>
</evidence>